<protein>
    <submittedName>
        <fullName evidence="3">Uncharacterized protein</fullName>
    </submittedName>
</protein>
<evidence type="ECO:0000313" key="4">
    <source>
        <dbReference type="Proteomes" id="UP000292702"/>
    </source>
</evidence>
<dbReference type="Proteomes" id="UP000292702">
    <property type="component" value="Unassembled WGS sequence"/>
</dbReference>
<evidence type="ECO:0000313" key="3">
    <source>
        <dbReference type="EMBL" id="TCD62756.1"/>
    </source>
</evidence>
<name>A0A4R0R873_9APHY</name>
<organism evidence="3 4">
    <name type="scientific">Steccherinum ochraceum</name>
    <dbReference type="NCBI Taxonomy" id="92696"/>
    <lineage>
        <taxon>Eukaryota</taxon>
        <taxon>Fungi</taxon>
        <taxon>Dikarya</taxon>
        <taxon>Basidiomycota</taxon>
        <taxon>Agaricomycotina</taxon>
        <taxon>Agaricomycetes</taxon>
        <taxon>Polyporales</taxon>
        <taxon>Steccherinaceae</taxon>
        <taxon>Steccherinum</taxon>
    </lineage>
</organism>
<feature type="compositionally biased region" description="Low complexity" evidence="1">
    <location>
        <begin position="19"/>
        <end position="33"/>
    </location>
</feature>
<feature type="transmembrane region" description="Helical" evidence="2">
    <location>
        <begin position="53"/>
        <end position="75"/>
    </location>
</feature>
<keyword evidence="4" id="KW-1185">Reference proteome</keyword>
<reference evidence="3 4" key="1">
    <citation type="submission" date="2018-11" db="EMBL/GenBank/DDBJ databases">
        <title>Genome assembly of Steccherinum ochraceum LE-BIN_3174, the white-rot fungus of the Steccherinaceae family (The Residual Polyporoid clade, Polyporales, Basidiomycota).</title>
        <authorList>
            <person name="Fedorova T.V."/>
            <person name="Glazunova O.A."/>
            <person name="Landesman E.O."/>
            <person name="Moiseenko K.V."/>
            <person name="Psurtseva N.V."/>
            <person name="Savinova O.S."/>
            <person name="Shakhova N.V."/>
            <person name="Tyazhelova T.V."/>
            <person name="Vasina D.V."/>
        </authorList>
    </citation>
    <scope>NUCLEOTIDE SEQUENCE [LARGE SCALE GENOMIC DNA]</scope>
    <source>
        <strain evidence="3 4">LE-BIN_3174</strain>
    </source>
</reference>
<proteinExistence type="predicted"/>
<feature type="region of interest" description="Disordered" evidence="1">
    <location>
        <begin position="135"/>
        <end position="212"/>
    </location>
</feature>
<gene>
    <name evidence="3" type="ORF">EIP91_006428</name>
</gene>
<dbReference type="AlphaFoldDB" id="A0A4R0R873"/>
<feature type="compositionally biased region" description="Polar residues" evidence="1">
    <location>
        <begin position="155"/>
        <end position="170"/>
    </location>
</feature>
<sequence length="247" mass="27215">MDDMSPNLRMNTPGLGAISSPTSTSTLPSSTPSNDANMNDPAIPSSVVDRTNVIVALSILAAVGVCCIVASVLLTSHARGFVVARIPGRGGGGEPGGVVYHSAWEGNEEGRYERKRVGGRRVPPRLWDVVVESERLEKEGEEERTDHERWKEVQPLSSQLVHRSSQTHPPSSKSLRRNRVRVSVVIAMPVPPRPPHDDADDETERADNKCDLPISEYAIGTADLSVARTKRKLVDEDEEFLRKYRYK</sequence>
<evidence type="ECO:0000256" key="1">
    <source>
        <dbReference type="SAM" id="MobiDB-lite"/>
    </source>
</evidence>
<dbReference type="EMBL" id="RWJN01000347">
    <property type="protein sequence ID" value="TCD62756.1"/>
    <property type="molecule type" value="Genomic_DNA"/>
</dbReference>
<comment type="caution">
    <text evidence="3">The sequence shown here is derived from an EMBL/GenBank/DDBJ whole genome shotgun (WGS) entry which is preliminary data.</text>
</comment>
<keyword evidence="2" id="KW-1133">Transmembrane helix</keyword>
<keyword evidence="2" id="KW-0472">Membrane</keyword>
<keyword evidence="2" id="KW-0812">Transmembrane</keyword>
<feature type="region of interest" description="Disordered" evidence="1">
    <location>
        <begin position="1"/>
        <end position="43"/>
    </location>
</feature>
<accession>A0A4R0R873</accession>
<evidence type="ECO:0000256" key="2">
    <source>
        <dbReference type="SAM" id="Phobius"/>
    </source>
</evidence>